<dbReference type="RefSeq" id="WP_343793826.1">
    <property type="nucleotide sequence ID" value="NZ_BAAAEU010000027.1"/>
</dbReference>
<keyword evidence="1" id="KW-0812">Transmembrane</keyword>
<keyword evidence="3" id="KW-1185">Reference proteome</keyword>
<evidence type="ECO:0000313" key="3">
    <source>
        <dbReference type="Proteomes" id="UP001501523"/>
    </source>
</evidence>
<feature type="transmembrane region" description="Helical" evidence="1">
    <location>
        <begin position="132"/>
        <end position="154"/>
    </location>
</feature>
<dbReference type="EMBL" id="BAAAEU010000027">
    <property type="protein sequence ID" value="GAA0723884.1"/>
    <property type="molecule type" value="Genomic_DNA"/>
</dbReference>
<name>A0ABN1IYB8_9GAMM</name>
<dbReference type="Proteomes" id="UP001501523">
    <property type="component" value="Unassembled WGS sequence"/>
</dbReference>
<reference evidence="2 3" key="1">
    <citation type="journal article" date="2019" name="Int. J. Syst. Evol. Microbiol.">
        <title>The Global Catalogue of Microorganisms (GCM) 10K type strain sequencing project: providing services to taxonomists for standard genome sequencing and annotation.</title>
        <authorList>
            <consortium name="The Broad Institute Genomics Platform"/>
            <consortium name="The Broad Institute Genome Sequencing Center for Infectious Disease"/>
            <person name="Wu L."/>
            <person name="Ma J."/>
        </authorList>
    </citation>
    <scope>NUCLEOTIDE SEQUENCE [LARGE SCALE GENOMIC DNA]</scope>
    <source>
        <strain evidence="2 3">JCM 15421</strain>
    </source>
</reference>
<evidence type="ECO:0000313" key="2">
    <source>
        <dbReference type="EMBL" id="GAA0723884.1"/>
    </source>
</evidence>
<organism evidence="2 3">
    <name type="scientific">Dokdonella soli</name>
    <dbReference type="NCBI Taxonomy" id="529810"/>
    <lineage>
        <taxon>Bacteria</taxon>
        <taxon>Pseudomonadati</taxon>
        <taxon>Pseudomonadota</taxon>
        <taxon>Gammaproteobacteria</taxon>
        <taxon>Lysobacterales</taxon>
        <taxon>Rhodanobacteraceae</taxon>
        <taxon>Dokdonella</taxon>
    </lineage>
</organism>
<keyword evidence="1" id="KW-1133">Transmembrane helix</keyword>
<feature type="transmembrane region" description="Helical" evidence="1">
    <location>
        <begin position="7"/>
        <end position="29"/>
    </location>
</feature>
<accession>A0ABN1IYB8</accession>
<comment type="caution">
    <text evidence="2">The sequence shown here is derived from an EMBL/GenBank/DDBJ whole genome shotgun (WGS) entry which is preliminary data.</text>
</comment>
<sequence>MVSLVQLWLPILLSTVLVFIASSILHMVLKFWHTPDCSGFSNEADVAAAIRKGGASAGMYMIPYCKPDAMKDPAMQEKFKQGPVGIVFLRAPGPANMGAYLGQWFVYCLLVSLFAALIGTHVMAAGMPYQHVFRVVGVIAFMAYGLGSVPNAIWWGHPWGSEVKHIIDGVIYALITAATFAWLWPA</sequence>
<feature type="transmembrane region" description="Helical" evidence="1">
    <location>
        <begin position="166"/>
        <end position="184"/>
    </location>
</feature>
<evidence type="ECO:0000256" key="1">
    <source>
        <dbReference type="SAM" id="Phobius"/>
    </source>
</evidence>
<evidence type="ECO:0008006" key="4">
    <source>
        <dbReference type="Google" id="ProtNLM"/>
    </source>
</evidence>
<keyword evidence="1" id="KW-0472">Membrane</keyword>
<gene>
    <name evidence="2" type="ORF">GCM10009105_36180</name>
</gene>
<feature type="transmembrane region" description="Helical" evidence="1">
    <location>
        <begin position="104"/>
        <end position="125"/>
    </location>
</feature>
<protein>
    <recommendedName>
        <fullName evidence="4">DUF1761 domain-containing protein</fullName>
    </recommendedName>
</protein>
<proteinExistence type="predicted"/>